<dbReference type="Proteomes" id="UP001345963">
    <property type="component" value="Unassembled WGS sequence"/>
</dbReference>
<comment type="caution">
    <text evidence="1">The sequence shown here is derived from an EMBL/GenBank/DDBJ whole genome shotgun (WGS) entry which is preliminary data.</text>
</comment>
<evidence type="ECO:0000313" key="2">
    <source>
        <dbReference type="Proteomes" id="UP001345963"/>
    </source>
</evidence>
<reference evidence="1 2" key="1">
    <citation type="submission" date="2021-07" db="EMBL/GenBank/DDBJ databases">
        <authorList>
            <person name="Palmer J.M."/>
        </authorList>
    </citation>
    <scope>NUCLEOTIDE SEQUENCE [LARGE SCALE GENOMIC DNA]</scope>
    <source>
        <strain evidence="1 2">AT_MEX2019</strain>
        <tissue evidence="1">Muscle</tissue>
    </source>
</reference>
<sequence>MQTVLKESPFYPPTVASIKLKVLQNSVSILIQKINQSRDPCKSFERAEGGGPALTGAAQYVHHYSFNVYTLTKKTQTKTTAWIQYLAGYTFTLCRPVLYLAS</sequence>
<keyword evidence="2" id="KW-1185">Reference proteome</keyword>
<name>A0ABU7C9Y5_9TELE</name>
<dbReference type="EMBL" id="JAHUTI010084172">
    <property type="protein sequence ID" value="MED6259511.1"/>
    <property type="molecule type" value="Genomic_DNA"/>
</dbReference>
<evidence type="ECO:0000313" key="1">
    <source>
        <dbReference type="EMBL" id="MED6259511.1"/>
    </source>
</evidence>
<organism evidence="1 2">
    <name type="scientific">Ataeniobius toweri</name>
    <dbReference type="NCBI Taxonomy" id="208326"/>
    <lineage>
        <taxon>Eukaryota</taxon>
        <taxon>Metazoa</taxon>
        <taxon>Chordata</taxon>
        <taxon>Craniata</taxon>
        <taxon>Vertebrata</taxon>
        <taxon>Euteleostomi</taxon>
        <taxon>Actinopterygii</taxon>
        <taxon>Neopterygii</taxon>
        <taxon>Teleostei</taxon>
        <taxon>Neoteleostei</taxon>
        <taxon>Acanthomorphata</taxon>
        <taxon>Ovalentaria</taxon>
        <taxon>Atherinomorphae</taxon>
        <taxon>Cyprinodontiformes</taxon>
        <taxon>Goodeidae</taxon>
        <taxon>Ataeniobius</taxon>
    </lineage>
</organism>
<gene>
    <name evidence="1" type="ORF">ATANTOWER_024317</name>
</gene>
<accession>A0ABU7C9Y5</accession>
<protein>
    <submittedName>
        <fullName evidence="1">Uncharacterized protein</fullName>
    </submittedName>
</protein>
<proteinExistence type="predicted"/>